<sequence>MAALHRRALDNLRSENATLKQGQVKATKNTLNRPALANISNIQRRPALGTKKKDEHKEITKGLTRHKASTHLTATEKKDVFIFQDDSEEETRQFENDQIAKLTEQMAEIDVEDIDADDLTNPSLCAEYVKDIYKYMHVLEKKLQPKDYMSRQTNINKKMRSILVDWLIQVQSRFRLLQETLYLTIYTIDRFLAKCDVSRSELQLVGVTAMLIASKYEEMYAPEIGDFVYITDNAYSKVKIRAMEQKMLKACEFDFSNPLALHFLRRNSKAGAVDATKHTMAKYLMELTLVDYDMATLLPSQIAAAASYLSTQLLDKEKAEWTPTLAHYSTYSEAAIFPIVCQMAKLVLTMNMEGSKYQAVKSKYAESKFMKISRYPVLVGPYMRELADQVDNA</sequence>
<name>A0A7M5XLN9_9CNID</name>
<dbReference type="CDD" id="cd20509">
    <property type="entry name" value="CYCLIN_CCNB1-like_rpt2"/>
    <property type="match status" value="1"/>
</dbReference>
<dbReference type="RefSeq" id="XP_066912214.1">
    <property type="nucleotide sequence ID" value="XM_067056113.1"/>
</dbReference>
<evidence type="ECO:0000256" key="2">
    <source>
        <dbReference type="ARBA" id="ARBA00023127"/>
    </source>
</evidence>
<keyword evidence="1" id="KW-0132">Cell division</keyword>
<feature type="domain" description="Cyclin-like" evidence="5">
    <location>
        <begin position="165"/>
        <end position="249"/>
    </location>
</feature>
<keyword evidence="8" id="KW-1185">Reference proteome</keyword>
<evidence type="ECO:0000259" key="5">
    <source>
        <dbReference type="SMART" id="SM00385"/>
    </source>
</evidence>
<dbReference type="PANTHER" id="PTHR10177">
    <property type="entry name" value="CYCLINS"/>
    <property type="match status" value="1"/>
</dbReference>
<evidence type="ECO:0000313" key="7">
    <source>
        <dbReference type="EnsemblMetazoa" id="CLYHEMP025233.1"/>
    </source>
</evidence>
<dbReference type="GO" id="GO:0016538">
    <property type="term" value="F:cyclin-dependent protein serine/threonine kinase regulator activity"/>
    <property type="evidence" value="ECO:0007669"/>
    <property type="project" value="InterPro"/>
</dbReference>
<dbReference type="InterPro" id="IPR004367">
    <property type="entry name" value="Cyclin_C-dom"/>
</dbReference>
<dbReference type="GeneID" id="136799401"/>
<dbReference type="Pfam" id="PF02984">
    <property type="entry name" value="Cyclin_C"/>
    <property type="match status" value="1"/>
</dbReference>
<proteinExistence type="inferred from homology"/>
<dbReference type="SMART" id="SM01332">
    <property type="entry name" value="Cyclin_C"/>
    <property type="match status" value="1"/>
</dbReference>
<protein>
    <recommendedName>
        <fullName evidence="9">Cyclin B</fullName>
    </recommendedName>
</protein>
<dbReference type="OrthoDB" id="5590282at2759"/>
<dbReference type="InterPro" id="IPR013763">
    <property type="entry name" value="Cyclin-like_dom"/>
</dbReference>
<dbReference type="Pfam" id="PF00134">
    <property type="entry name" value="Cyclin_N"/>
    <property type="match status" value="1"/>
</dbReference>
<feature type="domain" description="Cyclin C-terminal" evidence="6">
    <location>
        <begin position="258"/>
        <end position="378"/>
    </location>
</feature>
<dbReference type="Proteomes" id="UP000594262">
    <property type="component" value="Unplaced"/>
</dbReference>
<dbReference type="GO" id="GO:0044772">
    <property type="term" value="P:mitotic cell cycle phase transition"/>
    <property type="evidence" value="ECO:0007669"/>
    <property type="project" value="InterPro"/>
</dbReference>
<dbReference type="InterPro" id="IPR046965">
    <property type="entry name" value="Cyclin_A/B-like"/>
</dbReference>
<evidence type="ECO:0008006" key="9">
    <source>
        <dbReference type="Google" id="ProtNLM"/>
    </source>
</evidence>
<feature type="domain" description="Cyclin-like" evidence="5">
    <location>
        <begin position="262"/>
        <end position="345"/>
    </location>
</feature>
<dbReference type="SMART" id="SM00385">
    <property type="entry name" value="CYCLIN"/>
    <property type="match status" value="2"/>
</dbReference>
<evidence type="ECO:0000256" key="4">
    <source>
        <dbReference type="RuleBase" id="RU000383"/>
    </source>
</evidence>
<organism evidence="7 8">
    <name type="scientific">Clytia hemisphaerica</name>
    <dbReference type="NCBI Taxonomy" id="252671"/>
    <lineage>
        <taxon>Eukaryota</taxon>
        <taxon>Metazoa</taxon>
        <taxon>Cnidaria</taxon>
        <taxon>Hydrozoa</taxon>
        <taxon>Hydroidolina</taxon>
        <taxon>Leptothecata</taxon>
        <taxon>Obeliida</taxon>
        <taxon>Clytiidae</taxon>
        <taxon>Clytia</taxon>
    </lineage>
</organism>
<accession>A0A7M5XLN9</accession>
<reference evidence="7" key="1">
    <citation type="submission" date="2021-01" db="UniProtKB">
        <authorList>
            <consortium name="EnsemblMetazoa"/>
        </authorList>
    </citation>
    <scope>IDENTIFICATION</scope>
</reference>
<evidence type="ECO:0000313" key="8">
    <source>
        <dbReference type="Proteomes" id="UP000594262"/>
    </source>
</evidence>
<dbReference type="InterPro" id="IPR036915">
    <property type="entry name" value="Cyclin-like_sf"/>
</dbReference>
<dbReference type="Gene3D" id="1.10.472.10">
    <property type="entry name" value="Cyclin-like"/>
    <property type="match status" value="2"/>
</dbReference>
<dbReference type="InterPro" id="IPR006671">
    <property type="entry name" value="Cyclin_N"/>
</dbReference>
<evidence type="ECO:0000256" key="1">
    <source>
        <dbReference type="ARBA" id="ARBA00022618"/>
    </source>
</evidence>
<keyword evidence="2 4" id="KW-0195">Cyclin</keyword>
<dbReference type="InterPro" id="IPR039361">
    <property type="entry name" value="Cyclin"/>
</dbReference>
<dbReference type="PIRSF" id="PIRSF001771">
    <property type="entry name" value="Cyclin_A_B_D_E"/>
    <property type="match status" value="1"/>
</dbReference>
<dbReference type="AlphaFoldDB" id="A0A7M5XLN9"/>
<dbReference type="SUPFAM" id="SSF47954">
    <property type="entry name" value="Cyclin-like"/>
    <property type="match status" value="2"/>
</dbReference>
<comment type="similarity">
    <text evidence="4">Belongs to the cyclin family.</text>
</comment>
<dbReference type="GO" id="GO:0051301">
    <property type="term" value="P:cell division"/>
    <property type="evidence" value="ECO:0007669"/>
    <property type="project" value="UniProtKB-KW"/>
</dbReference>
<keyword evidence="3" id="KW-0131">Cell cycle</keyword>
<dbReference type="EnsemblMetazoa" id="CLYHEMT025233.1">
    <property type="protein sequence ID" value="CLYHEMP025233.1"/>
    <property type="gene ID" value="CLYHEMG025233"/>
</dbReference>
<evidence type="ECO:0000259" key="6">
    <source>
        <dbReference type="SMART" id="SM01332"/>
    </source>
</evidence>
<dbReference type="FunFam" id="1.10.472.10:FF:000001">
    <property type="entry name" value="G2/mitotic-specific cyclin"/>
    <property type="match status" value="1"/>
</dbReference>
<dbReference type="CDD" id="cd20507">
    <property type="entry name" value="CYCLIN_CCNB1-like_rpt1"/>
    <property type="match status" value="1"/>
</dbReference>
<evidence type="ECO:0000256" key="3">
    <source>
        <dbReference type="ARBA" id="ARBA00023306"/>
    </source>
</evidence>